<feature type="compositionally biased region" description="Low complexity" evidence="1">
    <location>
        <begin position="63"/>
        <end position="73"/>
    </location>
</feature>
<dbReference type="Proteomes" id="UP001620645">
    <property type="component" value="Unassembled WGS sequence"/>
</dbReference>
<dbReference type="EMBL" id="JBICCN010000118">
    <property type="protein sequence ID" value="KAL3092424.1"/>
    <property type="molecule type" value="Genomic_DNA"/>
</dbReference>
<reference evidence="2 3" key="1">
    <citation type="submission" date="2024-10" db="EMBL/GenBank/DDBJ databases">
        <authorList>
            <person name="Kim D."/>
        </authorList>
    </citation>
    <scope>NUCLEOTIDE SEQUENCE [LARGE SCALE GENOMIC DNA]</scope>
    <source>
        <strain evidence="2">Taebaek</strain>
    </source>
</reference>
<evidence type="ECO:0000313" key="2">
    <source>
        <dbReference type="EMBL" id="KAL3092424.1"/>
    </source>
</evidence>
<gene>
    <name evidence="2" type="ORF">niasHS_007633</name>
</gene>
<keyword evidence="3" id="KW-1185">Reference proteome</keyword>
<accession>A0ABD2JPL6</accession>
<comment type="caution">
    <text evidence="2">The sequence shown here is derived from an EMBL/GenBank/DDBJ whole genome shotgun (WGS) entry which is preliminary data.</text>
</comment>
<feature type="compositionally biased region" description="Basic and acidic residues" evidence="1">
    <location>
        <begin position="8"/>
        <end position="19"/>
    </location>
</feature>
<feature type="compositionally biased region" description="Basic and acidic residues" evidence="1">
    <location>
        <begin position="74"/>
        <end position="88"/>
    </location>
</feature>
<proteinExistence type="predicted"/>
<feature type="compositionally biased region" description="Polar residues" evidence="1">
    <location>
        <begin position="103"/>
        <end position="112"/>
    </location>
</feature>
<protein>
    <submittedName>
        <fullName evidence="2">Uncharacterized protein</fullName>
    </submittedName>
</protein>
<organism evidence="2 3">
    <name type="scientific">Heterodera schachtii</name>
    <name type="common">Sugarbeet cyst nematode worm</name>
    <name type="synonym">Tylenchus schachtii</name>
    <dbReference type="NCBI Taxonomy" id="97005"/>
    <lineage>
        <taxon>Eukaryota</taxon>
        <taxon>Metazoa</taxon>
        <taxon>Ecdysozoa</taxon>
        <taxon>Nematoda</taxon>
        <taxon>Chromadorea</taxon>
        <taxon>Rhabditida</taxon>
        <taxon>Tylenchina</taxon>
        <taxon>Tylenchomorpha</taxon>
        <taxon>Tylenchoidea</taxon>
        <taxon>Heteroderidae</taxon>
        <taxon>Heteroderinae</taxon>
        <taxon>Heterodera</taxon>
    </lineage>
</organism>
<dbReference type="AlphaFoldDB" id="A0ABD2JPL6"/>
<feature type="compositionally biased region" description="Basic and acidic residues" evidence="1">
    <location>
        <begin position="28"/>
        <end position="38"/>
    </location>
</feature>
<evidence type="ECO:0000313" key="3">
    <source>
        <dbReference type="Proteomes" id="UP001620645"/>
    </source>
</evidence>
<name>A0ABD2JPL6_HETSC</name>
<feature type="compositionally biased region" description="Polar residues" evidence="1">
    <location>
        <begin position="49"/>
        <end position="62"/>
    </location>
</feature>
<evidence type="ECO:0000256" key="1">
    <source>
        <dbReference type="SAM" id="MobiDB-lite"/>
    </source>
</evidence>
<feature type="region of interest" description="Disordered" evidence="1">
    <location>
        <begin position="1"/>
        <end position="112"/>
    </location>
</feature>
<sequence>MGNENDEDKWAKIETKIDKAIGGGQWPKEGHKSGKGENGDENGQDECRNGQNGDKNAQNKCRNGQNGDKNGQNGDKKAKQKQKEPLDKAHHKRRKTANERSANKTTELNCQKQMEEIRKVKGKEPMNENYTKIEAPKSEKVAELVEQFVEKSNKRWAHFHGMVDELLAKEFEEKRQKLAKRKTDEGIGHNLLASVDHVYGKRRNAFILSAQTIDTVLFGIEISMSFLGVPTEILQNELNDCTRLIIRHSACKLAKAQPIFEELAKSVDTFSGILMRRIGINNSKTISLIKNMMRFLQMPPIANPSTTQQQQQPEASDNQQQLETLHNLDIFIKFYGSMVSFCSVFHAEPNVHNEQILREVFGTLLAFCSAIVEQFTEYSEMAKREGIEWMKEAICQ</sequence>